<reference evidence="1 2" key="1">
    <citation type="submission" date="2024-04" db="EMBL/GenBank/DDBJ databases">
        <title>Phyllosticta paracitricarpa is synonymous to the EU quarantine fungus P. citricarpa based on phylogenomic analyses.</title>
        <authorList>
            <consortium name="Lawrence Berkeley National Laboratory"/>
            <person name="Van Ingen-Buijs V.A."/>
            <person name="Van Westerhoven A.C."/>
            <person name="Haridas S."/>
            <person name="Skiadas P."/>
            <person name="Martin F."/>
            <person name="Groenewald J.Z."/>
            <person name="Crous P.W."/>
            <person name="Seidl M.F."/>
        </authorList>
    </citation>
    <scope>NUCLEOTIDE SEQUENCE [LARGE SCALE GENOMIC DNA]</scope>
    <source>
        <strain evidence="1 2">CBS 123374</strain>
    </source>
</reference>
<comment type="caution">
    <text evidence="1">The sequence shown here is derived from an EMBL/GenBank/DDBJ whole genome shotgun (WGS) entry which is preliminary data.</text>
</comment>
<name>A0ABR1YQG5_9PEZI</name>
<keyword evidence="2" id="KW-1185">Reference proteome</keyword>
<gene>
    <name evidence="1" type="ORF">HDK90DRAFT_484748</name>
</gene>
<organism evidence="1 2">
    <name type="scientific">Phyllosticta capitalensis</name>
    <dbReference type="NCBI Taxonomy" id="121624"/>
    <lineage>
        <taxon>Eukaryota</taxon>
        <taxon>Fungi</taxon>
        <taxon>Dikarya</taxon>
        <taxon>Ascomycota</taxon>
        <taxon>Pezizomycotina</taxon>
        <taxon>Dothideomycetes</taxon>
        <taxon>Dothideomycetes incertae sedis</taxon>
        <taxon>Botryosphaeriales</taxon>
        <taxon>Phyllostictaceae</taxon>
        <taxon>Phyllosticta</taxon>
    </lineage>
</organism>
<protein>
    <submittedName>
        <fullName evidence="1">Uncharacterized protein</fullName>
    </submittedName>
</protein>
<proteinExistence type="predicted"/>
<sequence length="537" mass="60008">MADHHISGFVAEEWEVIQAPDGISKDGVQTLALSIAAQIPGGRHVTPSMLLGGDDVPTSAPGTESVTSFLVEKAADYNINLVFCKKETASSTWEIVQYDADNNYPIVLVGLSSAGFEGMTRTTAKLDLAIDPLPFSGLQVTAAEIKRFDQVIAEATLPEDEEGVFGRRNAIKCVDSDADDYNDMAKDPQSANYTRRELTRLRPCWIHDVKAGVYRPLNAFAFHWFGWLSRIPEGQRKLVTRITAIDGVTRHMLWDLWDKALFESSTKHLSSDFGIPEIPPQWKSALDRMKTRGRMQSLSVPSLMQGCQYRSTLNPGFRLHASKLLQQYVALDSTVRHEYLQLLDASADSNTRVCVGALEVELSRNVISLDGLSRLFALDQDRTTKIWRLLEVRHADDGIHVTAHWHPHSPPDNVRDEQKEKTTAVICSASGILCSEKGHQHLVRSFIDKQITTSDIGSLPAQQEAGFTETLLVFILRAMIYDRVSPTAAIHPTPHRLCIGIRRVLERFSKVMTIELLAQQLNPLDEYIPSFLEEDSH</sequence>
<evidence type="ECO:0000313" key="1">
    <source>
        <dbReference type="EMBL" id="KAK8235424.1"/>
    </source>
</evidence>
<dbReference type="Proteomes" id="UP001492380">
    <property type="component" value="Unassembled WGS sequence"/>
</dbReference>
<accession>A0ABR1YQG5</accession>
<evidence type="ECO:0000313" key="2">
    <source>
        <dbReference type="Proteomes" id="UP001492380"/>
    </source>
</evidence>
<dbReference type="EMBL" id="JBBWRZ010000005">
    <property type="protein sequence ID" value="KAK8235424.1"/>
    <property type="molecule type" value="Genomic_DNA"/>
</dbReference>